<name>A0A4S4E0H9_CAMSN</name>
<evidence type="ECO:0000313" key="1">
    <source>
        <dbReference type="EMBL" id="THG09271.1"/>
    </source>
</evidence>
<dbReference type="STRING" id="542762.A0A4S4E0H9"/>
<comment type="caution">
    <text evidence="1">The sequence shown here is derived from an EMBL/GenBank/DDBJ whole genome shotgun (WGS) entry which is preliminary data.</text>
</comment>
<dbReference type="Proteomes" id="UP000306102">
    <property type="component" value="Unassembled WGS sequence"/>
</dbReference>
<sequence>MEPIPHPIPKTVDEVYIDFIGRRAGLIKALTTVCIAIFCSTDRIGKFNGAKPEVFGCGSLATAPVISPVGSFSSGKSVSRFWVAEREEEAIVQMFQNVNIQMFQNENFQRFQTGLLCFPASASASVYKDHDEEADTRTVDHVHRRVSGAPFDGSSFDELGTPFDGTPFDKIGHTF</sequence>
<accession>A0A4S4E0H9</accession>
<dbReference type="AlphaFoldDB" id="A0A4S4E0H9"/>
<protein>
    <submittedName>
        <fullName evidence="1">Uncharacterized protein</fullName>
    </submittedName>
</protein>
<reference evidence="1 2" key="1">
    <citation type="journal article" date="2018" name="Proc. Natl. Acad. Sci. U.S.A.">
        <title>Draft genome sequence of Camellia sinensis var. sinensis provides insights into the evolution of the tea genome and tea quality.</title>
        <authorList>
            <person name="Wei C."/>
            <person name="Yang H."/>
            <person name="Wang S."/>
            <person name="Zhao J."/>
            <person name="Liu C."/>
            <person name="Gao L."/>
            <person name="Xia E."/>
            <person name="Lu Y."/>
            <person name="Tai Y."/>
            <person name="She G."/>
            <person name="Sun J."/>
            <person name="Cao H."/>
            <person name="Tong W."/>
            <person name="Gao Q."/>
            <person name="Li Y."/>
            <person name="Deng W."/>
            <person name="Jiang X."/>
            <person name="Wang W."/>
            <person name="Chen Q."/>
            <person name="Zhang S."/>
            <person name="Li H."/>
            <person name="Wu J."/>
            <person name="Wang P."/>
            <person name="Li P."/>
            <person name="Shi C."/>
            <person name="Zheng F."/>
            <person name="Jian J."/>
            <person name="Huang B."/>
            <person name="Shan D."/>
            <person name="Shi M."/>
            <person name="Fang C."/>
            <person name="Yue Y."/>
            <person name="Li F."/>
            <person name="Li D."/>
            <person name="Wei S."/>
            <person name="Han B."/>
            <person name="Jiang C."/>
            <person name="Yin Y."/>
            <person name="Xia T."/>
            <person name="Zhang Z."/>
            <person name="Bennetzen J.L."/>
            <person name="Zhao S."/>
            <person name="Wan X."/>
        </authorList>
    </citation>
    <scope>NUCLEOTIDE SEQUENCE [LARGE SCALE GENOMIC DNA]</scope>
    <source>
        <strain evidence="2">cv. Shuchazao</strain>
        <tissue evidence="1">Leaf</tissue>
    </source>
</reference>
<organism evidence="1 2">
    <name type="scientific">Camellia sinensis var. sinensis</name>
    <name type="common">China tea</name>
    <dbReference type="NCBI Taxonomy" id="542762"/>
    <lineage>
        <taxon>Eukaryota</taxon>
        <taxon>Viridiplantae</taxon>
        <taxon>Streptophyta</taxon>
        <taxon>Embryophyta</taxon>
        <taxon>Tracheophyta</taxon>
        <taxon>Spermatophyta</taxon>
        <taxon>Magnoliopsida</taxon>
        <taxon>eudicotyledons</taxon>
        <taxon>Gunneridae</taxon>
        <taxon>Pentapetalae</taxon>
        <taxon>asterids</taxon>
        <taxon>Ericales</taxon>
        <taxon>Theaceae</taxon>
        <taxon>Camellia</taxon>
    </lineage>
</organism>
<proteinExistence type="predicted"/>
<dbReference type="EMBL" id="SDRB02008629">
    <property type="protein sequence ID" value="THG09271.1"/>
    <property type="molecule type" value="Genomic_DNA"/>
</dbReference>
<evidence type="ECO:0000313" key="2">
    <source>
        <dbReference type="Proteomes" id="UP000306102"/>
    </source>
</evidence>
<keyword evidence="2" id="KW-1185">Reference proteome</keyword>
<gene>
    <name evidence="1" type="ORF">TEA_007526</name>
</gene>